<comment type="caution">
    <text evidence="2">The sequence shown here is derived from an EMBL/GenBank/DDBJ whole genome shotgun (WGS) entry which is preliminary data.</text>
</comment>
<feature type="region of interest" description="Disordered" evidence="1">
    <location>
        <begin position="44"/>
        <end position="80"/>
    </location>
</feature>
<sequence length="275" mass="29959">MLAQYDSPRESLYGAPGRMMFCQDGDPEDCSPFYPFVLEKAEDGTDKDLEKIRYGHSRRRPPPPPAKTPTAGDGSFGGVSGSVPIECADKAPSECVPTAEHPSEGTIVDGLEVGKGAFGGMQGSIPVECLGMTSGECAAAKRGSPDHDGQSPNGGAEDEYEKRKRMTRMRDGTARRALLAARHDHCIDRLVISEHAGPVCNSPSPWGPDFVSTEERLYCDMCERQLRKLCAGPEDSDCFNLDAHQLKLGSSLGPRTENKEHAVLKEYSSVKRWRK</sequence>
<dbReference type="EMBL" id="JAQQWE010000006">
    <property type="protein sequence ID" value="KAK7948517.1"/>
    <property type="molecule type" value="Genomic_DNA"/>
</dbReference>
<evidence type="ECO:0000313" key="2">
    <source>
        <dbReference type="EMBL" id="KAK7948517.1"/>
    </source>
</evidence>
<dbReference type="Proteomes" id="UP001391051">
    <property type="component" value="Unassembled WGS sequence"/>
</dbReference>
<organism evidence="2 3">
    <name type="scientific">Apiospora aurea</name>
    <dbReference type="NCBI Taxonomy" id="335848"/>
    <lineage>
        <taxon>Eukaryota</taxon>
        <taxon>Fungi</taxon>
        <taxon>Dikarya</taxon>
        <taxon>Ascomycota</taxon>
        <taxon>Pezizomycotina</taxon>
        <taxon>Sordariomycetes</taxon>
        <taxon>Xylariomycetidae</taxon>
        <taxon>Amphisphaeriales</taxon>
        <taxon>Apiosporaceae</taxon>
        <taxon>Apiospora</taxon>
    </lineage>
</organism>
<gene>
    <name evidence="2" type="ORF">PG986_009403</name>
</gene>
<name>A0ABR1Q7K8_9PEZI</name>
<feature type="compositionally biased region" description="Basic and acidic residues" evidence="1">
    <location>
        <begin position="44"/>
        <end position="53"/>
    </location>
</feature>
<evidence type="ECO:0000256" key="1">
    <source>
        <dbReference type="SAM" id="MobiDB-lite"/>
    </source>
</evidence>
<feature type="region of interest" description="Disordered" evidence="1">
    <location>
        <begin position="138"/>
        <end position="169"/>
    </location>
</feature>
<dbReference type="GeneID" id="92078687"/>
<accession>A0ABR1Q7K8</accession>
<protein>
    <submittedName>
        <fullName evidence="2">Uncharacterized protein</fullName>
    </submittedName>
</protein>
<dbReference type="RefSeq" id="XP_066698023.1">
    <property type="nucleotide sequence ID" value="XM_066845625.1"/>
</dbReference>
<proteinExistence type="predicted"/>
<reference evidence="2 3" key="1">
    <citation type="submission" date="2023-01" db="EMBL/GenBank/DDBJ databases">
        <title>Analysis of 21 Apiospora genomes using comparative genomics revels a genus with tremendous synthesis potential of carbohydrate active enzymes and secondary metabolites.</title>
        <authorList>
            <person name="Sorensen T."/>
        </authorList>
    </citation>
    <scope>NUCLEOTIDE SEQUENCE [LARGE SCALE GENOMIC DNA]</scope>
    <source>
        <strain evidence="2 3">CBS 24483</strain>
    </source>
</reference>
<keyword evidence="3" id="KW-1185">Reference proteome</keyword>
<evidence type="ECO:0000313" key="3">
    <source>
        <dbReference type="Proteomes" id="UP001391051"/>
    </source>
</evidence>